<sequence length="111" mass="12675">MKKAILIIRSISLLSLLISIGFIMNAPNIVALHITADNVVDSSGSKCILLLESTLLIIINEINIFNIKRYRQSQALSEMPIILIKEWYLISIAIILLIIFSFVMYQQITWR</sequence>
<proteinExistence type="predicted"/>
<accession>A0ABX6C6P0</accession>
<feature type="transmembrane region" description="Helical" evidence="1">
    <location>
        <begin position="87"/>
        <end position="108"/>
    </location>
</feature>
<reference evidence="2 3" key="1">
    <citation type="submission" date="2019-10" db="EMBL/GenBank/DDBJ databases">
        <title>Genome sequencing of Lactobacillus graminis.</title>
        <authorList>
            <person name="Kim K."/>
        </authorList>
    </citation>
    <scope>NUCLEOTIDE SEQUENCE [LARGE SCALE GENOMIC DNA]</scope>
    <source>
        <strain evidence="2 3">LG542</strain>
    </source>
</reference>
<evidence type="ECO:0008006" key="4">
    <source>
        <dbReference type="Google" id="ProtNLM"/>
    </source>
</evidence>
<keyword evidence="3" id="KW-1185">Reference proteome</keyword>
<gene>
    <name evidence="2" type="ORF">LG542_03130</name>
</gene>
<dbReference type="Proteomes" id="UP000326334">
    <property type="component" value="Chromosome"/>
</dbReference>
<keyword evidence="1" id="KW-0472">Membrane</keyword>
<evidence type="ECO:0000313" key="2">
    <source>
        <dbReference type="EMBL" id="QFP79279.1"/>
    </source>
</evidence>
<organism evidence="2 3">
    <name type="scientific">Latilactobacillus graminis</name>
    <dbReference type="NCBI Taxonomy" id="60519"/>
    <lineage>
        <taxon>Bacteria</taxon>
        <taxon>Bacillati</taxon>
        <taxon>Bacillota</taxon>
        <taxon>Bacilli</taxon>
        <taxon>Lactobacillales</taxon>
        <taxon>Lactobacillaceae</taxon>
        <taxon>Latilactobacillus</taxon>
    </lineage>
</organism>
<dbReference type="EMBL" id="CP045007">
    <property type="protein sequence ID" value="QFP79279.1"/>
    <property type="molecule type" value="Genomic_DNA"/>
</dbReference>
<keyword evidence="1" id="KW-1133">Transmembrane helix</keyword>
<protein>
    <recommendedName>
        <fullName evidence="4">DUF1648 domain-containing protein</fullName>
    </recommendedName>
</protein>
<keyword evidence="1" id="KW-0812">Transmembrane</keyword>
<evidence type="ECO:0000313" key="3">
    <source>
        <dbReference type="Proteomes" id="UP000326334"/>
    </source>
</evidence>
<name>A0ABX6C6P0_9LACO</name>
<feature type="transmembrane region" description="Helical" evidence="1">
    <location>
        <begin position="48"/>
        <end position="67"/>
    </location>
</feature>
<evidence type="ECO:0000256" key="1">
    <source>
        <dbReference type="SAM" id="Phobius"/>
    </source>
</evidence>
<dbReference type="RefSeq" id="WP_057908735.1">
    <property type="nucleotide sequence ID" value="NZ_CP045007.1"/>
</dbReference>
<feature type="transmembrane region" description="Helical" evidence="1">
    <location>
        <begin position="12"/>
        <end position="36"/>
    </location>
</feature>